<gene>
    <name evidence="3" type="ORF">COCON_G00066740</name>
</gene>
<dbReference type="SMART" id="SM00248">
    <property type="entry name" value="ANK"/>
    <property type="match status" value="3"/>
</dbReference>
<comment type="caution">
    <text evidence="3">The sequence shown here is derived from an EMBL/GenBank/DDBJ whole genome shotgun (WGS) entry which is preliminary data.</text>
</comment>
<dbReference type="PANTHER" id="PTHR46885">
    <property type="entry name" value="PROTEIN ANKUB1"/>
    <property type="match status" value="1"/>
</dbReference>
<evidence type="ECO:0000313" key="3">
    <source>
        <dbReference type="EMBL" id="KAJ8279608.1"/>
    </source>
</evidence>
<keyword evidence="4" id="KW-1185">Reference proteome</keyword>
<feature type="domain" description="Ubiquitin-like" evidence="2">
    <location>
        <begin position="106"/>
        <end position="156"/>
    </location>
</feature>
<dbReference type="SUPFAM" id="SSF54236">
    <property type="entry name" value="Ubiquitin-like"/>
    <property type="match status" value="2"/>
</dbReference>
<dbReference type="Gene3D" id="1.25.40.20">
    <property type="entry name" value="Ankyrin repeat-containing domain"/>
    <property type="match status" value="1"/>
</dbReference>
<organism evidence="3 4">
    <name type="scientific">Conger conger</name>
    <name type="common">Conger eel</name>
    <name type="synonym">Muraena conger</name>
    <dbReference type="NCBI Taxonomy" id="82655"/>
    <lineage>
        <taxon>Eukaryota</taxon>
        <taxon>Metazoa</taxon>
        <taxon>Chordata</taxon>
        <taxon>Craniata</taxon>
        <taxon>Vertebrata</taxon>
        <taxon>Euteleostomi</taxon>
        <taxon>Actinopterygii</taxon>
        <taxon>Neopterygii</taxon>
        <taxon>Teleostei</taxon>
        <taxon>Anguilliformes</taxon>
        <taxon>Congridae</taxon>
        <taxon>Conger</taxon>
    </lineage>
</organism>
<feature type="region of interest" description="Disordered" evidence="1">
    <location>
        <begin position="386"/>
        <end position="441"/>
    </location>
</feature>
<proteinExistence type="predicted"/>
<feature type="domain" description="Ubiquitin-like" evidence="2">
    <location>
        <begin position="14"/>
        <end position="82"/>
    </location>
</feature>
<dbReference type="InterPro" id="IPR042788">
    <property type="entry name" value="ANKUB1"/>
</dbReference>
<dbReference type="AlphaFoldDB" id="A0A9Q1DSG7"/>
<feature type="compositionally biased region" description="Polar residues" evidence="1">
    <location>
        <begin position="386"/>
        <end position="401"/>
    </location>
</feature>
<feature type="compositionally biased region" description="Low complexity" evidence="1">
    <location>
        <begin position="414"/>
        <end position="424"/>
    </location>
</feature>
<dbReference type="SUPFAM" id="SSF48403">
    <property type="entry name" value="Ankyrin repeat"/>
    <property type="match status" value="1"/>
</dbReference>
<reference evidence="3" key="1">
    <citation type="journal article" date="2023" name="Science">
        <title>Genome structures resolve the early diversification of teleost fishes.</title>
        <authorList>
            <person name="Parey E."/>
            <person name="Louis A."/>
            <person name="Montfort J."/>
            <person name="Bouchez O."/>
            <person name="Roques C."/>
            <person name="Iampietro C."/>
            <person name="Lluch J."/>
            <person name="Castinel A."/>
            <person name="Donnadieu C."/>
            <person name="Desvignes T."/>
            <person name="Floi Bucao C."/>
            <person name="Jouanno E."/>
            <person name="Wen M."/>
            <person name="Mejri S."/>
            <person name="Dirks R."/>
            <person name="Jansen H."/>
            <person name="Henkel C."/>
            <person name="Chen W.J."/>
            <person name="Zahm M."/>
            <person name="Cabau C."/>
            <person name="Klopp C."/>
            <person name="Thompson A.W."/>
            <person name="Robinson-Rechavi M."/>
            <person name="Braasch I."/>
            <person name="Lecointre G."/>
            <person name="Bobe J."/>
            <person name="Postlethwait J.H."/>
            <person name="Berthelot C."/>
            <person name="Roest Crollius H."/>
            <person name="Guiguen Y."/>
        </authorList>
    </citation>
    <scope>NUCLEOTIDE SEQUENCE</scope>
    <source>
        <strain evidence="3">Concon-B</strain>
    </source>
</reference>
<dbReference type="InterPro" id="IPR000626">
    <property type="entry name" value="Ubiquitin-like_dom"/>
</dbReference>
<evidence type="ECO:0000256" key="1">
    <source>
        <dbReference type="SAM" id="MobiDB-lite"/>
    </source>
</evidence>
<dbReference type="InterPro" id="IPR029071">
    <property type="entry name" value="Ubiquitin-like_domsf"/>
</dbReference>
<dbReference type="InterPro" id="IPR036770">
    <property type="entry name" value="Ankyrin_rpt-contain_sf"/>
</dbReference>
<dbReference type="CDD" id="cd17050">
    <property type="entry name" value="Ubl1_ANKUB1"/>
    <property type="match status" value="1"/>
</dbReference>
<evidence type="ECO:0000259" key="2">
    <source>
        <dbReference type="PROSITE" id="PS50053"/>
    </source>
</evidence>
<dbReference type="EMBL" id="JAFJMO010000004">
    <property type="protein sequence ID" value="KAJ8279608.1"/>
    <property type="molecule type" value="Genomic_DNA"/>
</dbReference>
<dbReference type="Proteomes" id="UP001152803">
    <property type="component" value="Unassembled WGS sequence"/>
</dbReference>
<dbReference type="PROSITE" id="PS50053">
    <property type="entry name" value="UBIQUITIN_2"/>
    <property type="match status" value="2"/>
</dbReference>
<dbReference type="CDD" id="cd17051">
    <property type="entry name" value="Ubl2_ANKUB1"/>
    <property type="match status" value="1"/>
</dbReference>
<dbReference type="Pfam" id="PF12796">
    <property type="entry name" value="Ank_2"/>
    <property type="match status" value="1"/>
</dbReference>
<accession>A0A9Q1DSG7</accession>
<sequence length="528" mass="59118">MRIFIAFDGCCEPFDISQEHTVKTIKQMIKEFFHVQLSDDKRTRRYLELSYAGATLQDGWSLPDIGIAPCSTIRCLLKEEDKPILHVFSPVMGETLPLMGTVFLLSTSVSQLKSLVSRQSGIPVGAFRLTTQTGLELYDCTRLDEYGIGVGATLRLHTWDGWTELLRGCFLGHKQTVQRYLSEEEPVMRFQQRVALYVASFFGHLDLASWLLRKGVRAEEPVGVHPYRTWCRDTDHPETAKCPVHAAAEAGQLHILKFFVGGSVLNLACQDPAGLTPLRIALRRGHKECVRYLITKMWSVVSFPGLALTMGLYIQVKRWAYKAQKKAYKWSQKQRVPSRARVGDTVLVDGFTVPEMTSKPWSRAPRAGGRVKGRGLPALTLSRDSNCRSRLSSGQTTQNASGRLPRLRPDATDGCGCEGSSLEEGPGDNEEVCSAESRDQNRNTWRSKVPLPAISRDTNPRPRFIYASPNSSRILSSSLDSFTKHSGRTTRENAIYCLALASAFTEKPWLHQLGMARTLAQRTVRKLL</sequence>
<dbReference type="InterPro" id="IPR002110">
    <property type="entry name" value="Ankyrin_rpt"/>
</dbReference>
<dbReference type="PANTHER" id="PTHR46885:SF1">
    <property type="entry name" value="PROTEIN ANKUB1"/>
    <property type="match status" value="1"/>
</dbReference>
<dbReference type="Gene3D" id="3.10.20.90">
    <property type="entry name" value="Phosphatidylinositol 3-kinase Catalytic Subunit, Chain A, domain 1"/>
    <property type="match status" value="2"/>
</dbReference>
<name>A0A9Q1DSG7_CONCO</name>
<protein>
    <recommendedName>
        <fullName evidence="2">Ubiquitin-like domain-containing protein</fullName>
    </recommendedName>
</protein>
<evidence type="ECO:0000313" key="4">
    <source>
        <dbReference type="Proteomes" id="UP001152803"/>
    </source>
</evidence>
<dbReference type="OrthoDB" id="8856820at2759"/>